<name>A0A0B2VK03_TOXCA</name>
<comment type="caution">
    <text evidence="1">The sequence shown here is derived from an EMBL/GenBank/DDBJ whole genome shotgun (WGS) entry which is preliminary data.</text>
</comment>
<dbReference type="AlphaFoldDB" id="A0A0B2VK03"/>
<reference evidence="1 2" key="1">
    <citation type="submission" date="2014-11" db="EMBL/GenBank/DDBJ databases">
        <title>Genetic blueprint of the zoonotic pathogen Toxocara canis.</title>
        <authorList>
            <person name="Zhu X.-Q."/>
            <person name="Korhonen P.K."/>
            <person name="Cai H."/>
            <person name="Young N.D."/>
            <person name="Nejsum P."/>
            <person name="von Samson-Himmelstjerna G."/>
            <person name="Boag P.R."/>
            <person name="Tan P."/>
            <person name="Li Q."/>
            <person name="Min J."/>
            <person name="Yang Y."/>
            <person name="Wang X."/>
            <person name="Fang X."/>
            <person name="Hall R.S."/>
            <person name="Hofmann A."/>
            <person name="Sternberg P.W."/>
            <person name="Jex A.R."/>
            <person name="Gasser R.B."/>
        </authorList>
    </citation>
    <scope>NUCLEOTIDE SEQUENCE [LARGE SCALE GENOMIC DNA]</scope>
    <source>
        <strain evidence="1">PN_DK_2014</strain>
    </source>
</reference>
<dbReference type="Proteomes" id="UP000031036">
    <property type="component" value="Unassembled WGS sequence"/>
</dbReference>
<evidence type="ECO:0000313" key="2">
    <source>
        <dbReference type="Proteomes" id="UP000031036"/>
    </source>
</evidence>
<proteinExistence type="predicted"/>
<keyword evidence="2" id="KW-1185">Reference proteome</keyword>
<protein>
    <submittedName>
        <fullName evidence="1">Uncharacterized protein</fullName>
    </submittedName>
</protein>
<dbReference type="EMBL" id="JPKZ01001542">
    <property type="protein sequence ID" value="KHN81355.1"/>
    <property type="molecule type" value="Genomic_DNA"/>
</dbReference>
<gene>
    <name evidence="1" type="ORF">Tcan_18153</name>
</gene>
<accession>A0A0B2VK03</accession>
<organism evidence="1 2">
    <name type="scientific">Toxocara canis</name>
    <name type="common">Canine roundworm</name>
    <dbReference type="NCBI Taxonomy" id="6265"/>
    <lineage>
        <taxon>Eukaryota</taxon>
        <taxon>Metazoa</taxon>
        <taxon>Ecdysozoa</taxon>
        <taxon>Nematoda</taxon>
        <taxon>Chromadorea</taxon>
        <taxon>Rhabditida</taxon>
        <taxon>Spirurina</taxon>
        <taxon>Ascaridomorpha</taxon>
        <taxon>Ascaridoidea</taxon>
        <taxon>Toxocaridae</taxon>
        <taxon>Toxocara</taxon>
    </lineage>
</organism>
<sequence length="125" mass="14447">MFAGIGCLGGGFSDEFDILASELKNRLRRSILQIQCSAGEADSVNNDQKVRLVLNVQLHKHTSVKKHRPMEYIWEERMVVPECKVMKPYGERIVSKLVQLSILRYAGEHTEDEYEDIDSNRLMHR</sequence>
<evidence type="ECO:0000313" key="1">
    <source>
        <dbReference type="EMBL" id="KHN81355.1"/>
    </source>
</evidence>